<reference evidence="1" key="1">
    <citation type="submission" date="2022-07" db="EMBL/GenBank/DDBJ databases">
        <title>Phylogenomic reconstructions and comparative analyses of Kickxellomycotina fungi.</title>
        <authorList>
            <person name="Reynolds N.K."/>
            <person name="Stajich J.E."/>
            <person name="Barry K."/>
            <person name="Grigoriev I.V."/>
            <person name="Crous P."/>
            <person name="Smith M.E."/>
        </authorList>
    </citation>
    <scope>NUCLEOTIDE SEQUENCE</scope>
    <source>
        <strain evidence="1">CBS 109366</strain>
    </source>
</reference>
<keyword evidence="2" id="KW-1185">Reference proteome</keyword>
<accession>A0ACC1K1L4</accession>
<proteinExistence type="predicted"/>
<name>A0ACC1K1L4_9FUNG</name>
<dbReference type="Proteomes" id="UP001140234">
    <property type="component" value="Unassembled WGS sequence"/>
</dbReference>
<gene>
    <name evidence="1" type="ORF">IWQ57_002228</name>
</gene>
<protein>
    <submittedName>
        <fullName evidence="1">Uncharacterized protein</fullName>
    </submittedName>
</protein>
<organism evidence="1 2">
    <name type="scientific">Coemansia nantahalensis</name>
    <dbReference type="NCBI Taxonomy" id="2789366"/>
    <lineage>
        <taxon>Eukaryota</taxon>
        <taxon>Fungi</taxon>
        <taxon>Fungi incertae sedis</taxon>
        <taxon>Zoopagomycota</taxon>
        <taxon>Kickxellomycotina</taxon>
        <taxon>Kickxellomycetes</taxon>
        <taxon>Kickxellales</taxon>
        <taxon>Kickxellaceae</taxon>
        <taxon>Coemansia</taxon>
    </lineage>
</organism>
<dbReference type="EMBL" id="JANBUJ010000542">
    <property type="protein sequence ID" value="KAJ2771402.1"/>
    <property type="molecule type" value="Genomic_DNA"/>
</dbReference>
<comment type="caution">
    <text evidence="1">The sequence shown here is derived from an EMBL/GenBank/DDBJ whole genome shotgun (WGS) entry which is preliminary data.</text>
</comment>
<evidence type="ECO:0000313" key="1">
    <source>
        <dbReference type="EMBL" id="KAJ2771402.1"/>
    </source>
</evidence>
<sequence>MLLTRPLFAQRRRARFGDQSLPRLDAVPPSKLFGMSRRNFCWTVIIVTIPFIVVTSSILYKRLVLGEEKRKTLHEGGVDAGYVLDNIASSGSAARSLEPPPDRDQRPGHK</sequence>
<evidence type="ECO:0000313" key="2">
    <source>
        <dbReference type="Proteomes" id="UP001140234"/>
    </source>
</evidence>